<reference evidence="2 3" key="1">
    <citation type="journal article" date="2010" name="Stand. Genomic Sci.">
        <title>Complete genome sequence of Haliangium ochraceum type strain (SMP-2).</title>
        <authorList>
            <consortium name="US DOE Joint Genome Institute (JGI-PGF)"/>
            <person name="Ivanova N."/>
            <person name="Daum C."/>
            <person name="Lang E."/>
            <person name="Abt B."/>
            <person name="Kopitz M."/>
            <person name="Saunders E."/>
            <person name="Lapidus A."/>
            <person name="Lucas S."/>
            <person name="Glavina Del Rio T."/>
            <person name="Nolan M."/>
            <person name="Tice H."/>
            <person name="Copeland A."/>
            <person name="Cheng J.F."/>
            <person name="Chen F."/>
            <person name="Bruce D."/>
            <person name="Goodwin L."/>
            <person name="Pitluck S."/>
            <person name="Mavromatis K."/>
            <person name="Pati A."/>
            <person name="Mikhailova N."/>
            <person name="Chen A."/>
            <person name="Palaniappan K."/>
            <person name="Land M."/>
            <person name="Hauser L."/>
            <person name="Chang Y.J."/>
            <person name="Jeffries C.D."/>
            <person name="Detter J.C."/>
            <person name="Brettin T."/>
            <person name="Rohde M."/>
            <person name="Goker M."/>
            <person name="Bristow J."/>
            <person name="Markowitz V."/>
            <person name="Eisen J.A."/>
            <person name="Hugenholtz P."/>
            <person name="Kyrpides N.C."/>
            <person name="Klenk H.P."/>
        </authorList>
    </citation>
    <scope>NUCLEOTIDE SEQUENCE [LARGE SCALE GENOMIC DNA]</scope>
    <source>
        <strain evidence="3">DSM 14365 / CIP 107738 / JCM 11303 / AJ 13395 / SMP-2</strain>
    </source>
</reference>
<sequence>MSKHIPSQFSPLARRRPLRGRAALVAAIAGMSFTFLACAKDGGSANAAPAQAEQAQAEQAAPVMPEAPAAKTGAAAALAADEGATEMGKTVGGDDSYSLVIDSPDALASGSEGVVHVKVVPKTGWKMNKEFPTKLKVEAPSGVEITKAEQRVADAERFDDGGASFAVKFKSSEAGQKSFSGQFKFAVCTDTTCDPKKEQLAWVVDVQ</sequence>
<keyword evidence="3" id="KW-1185">Reference proteome</keyword>
<evidence type="ECO:0000313" key="3">
    <source>
        <dbReference type="Proteomes" id="UP000001880"/>
    </source>
</evidence>
<proteinExistence type="predicted"/>
<feature type="chain" id="PRO_5003010604" description="Thiol:disulfide interchange protein DsbD N-terminal domain-containing protein" evidence="1">
    <location>
        <begin position="40"/>
        <end position="207"/>
    </location>
</feature>
<dbReference type="Proteomes" id="UP000001880">
    <property type="component" value="Chromosome"/>
</dbReference>
<feature type="signal peptide" evidence="1">
    <location>
        <begin position="1"/>
        <end position="39"/>
    </location>
</feature>
<protein>
    <recommendedName>
        <fullName evidence="4">Thiol:disulfide interchange protein DsbD N-terminal domain-containing protein</fullName>
    </recommendedName>
</protein>
<evidence type="ECO:0008006" key="4">
    <source>
        <dbReference type="Google" id="ProtNLM"/>
    </source>
</evidence>
<dbReference type="AlphaFoldDB" id="D0LUZ3"/>
<gene>
    <name evidence="2" type="ordered locus">Hoch_3332</name>
</gene>
<evidence type="ECO:0000313" key="2">
    <source>
        <dbReference type="EMBL" id="ACY15834.1"/>
    </source>
</evidence>
<keyword evidence="1" id="KW-0732">Signal</keyword>
<evidence type="ECO:0000256" key="1">
    <source>
        <dbReference type="SAM" id="SignalP"/>
    </source>
</evidence>
<accession>D0LUZ3</accession>
<dbReference type="KEGG" id="hoh:Hoch_3332"/>
<dbReference type="HOGENOM" id="CLU_1324862_0_0_7"/>
<dbReference type="EMBL" id="CP001804">
    <property type="protein sequence ID" value="ACY15834.1"/>
    <property type="molecule type" value="Genomic_DNA"/>
</dbReference>
<name>D0LUZ3_HALO1</name>
<organism evidence="2 3">
    <name type="scientific">Haliangium ochraceum (strain DSM 14365 / JCM 11303 / SMP-2)</name>
    <dbReference type="NCBI Taxonomy" id="502025"/>
    <lineage>
        <taxon>Bacteria</taxon>
        <taxon>Pseudomonadati</taxon>
        <taxon>Myxococcota</taxon>
        <taxon>Polyangia</taxon>
        <taxon>Haliangiales</taxon>
        <taxon>Kofleriaceae</taxon>
        <taxon>Haliangium</taxon>
    </lineage>
</organism>